<protein>
    <submittedName>
        <fullName evidence="1">Uncharacterized protein</fullName>
    </submittedName>
</protein>
<name>A0A0G1XUP4_9BACT</name>
<dbReference type="Proteomes" id="UP000033865">
    <property type="component" value="Unassembled WGS sequence"/>
</dbReference>
<sequence length="113" mass="12740">SSEQALRAIEVFLNMTGDVGPSGFQSFFRELLSEFEQLPRGQARFRAGLDGAQLGDGLFPDGDLDRRARVLPDLADQLRQPFSCFADREFHNDEVYKGVQEESTKDGPRMSKR</sequence>
<comment type="caution">
    <text evidence="1">The sequence shown here is derived from an EMBL/GenBank/DDBJ whole genome shotgun (WGS) entry which is preliminary data.</text>
</comment>
<proteinExistence type="predicted"/>
<reference evidence="1 2" key="1">
    <citation type="journal article" date="2015" name="Nature">
        <title>rRNA introns, odd ribosomes, and small enigmatic genomes across a large radiation of phyla.</title>
        <authorList>
            <person name="Brown C.T."/>
            <person name="Hug L.A."/>
            <person name="Thomas B.C."/>
            <person name="Sharon I."/>
            <person name="Castelle C.J."/>
            <person name="Singh A."/>
            <person name="Wilkins M.J."/>
            <person name="Williams K.H."/>
            <person name="Banfield J.F."/>
        </authorList>
    </citation>
    <scope>NUCLEOTIDE SEQUENCE [LARGE SCALE GENOMIC DNA]</scope>
</reference>
<gene>
    <name evidence="1" type="ORF">UY82_C0062G0001</name>
</gene>
<evidence type="ECO:0000313" key="2">
    <source>
        <dbReference type="Proteomes" id="UP000033865"/>
    </source>
</evidence>
<dbReference type="AlphaFoldDB" id="A0A0G1XUP4"/>
<organism evidence="1 2">
    <name type="scientific">Candidatus Uhrbacteria bacterium GW2011_GWC2_53_7</name>
    <dbReference type="NCBI Taxonomy" id="1618986"/>
    <lineage>
        <taxon>Bacteria</taxon>
        <taxon>Candidatus Uhriibacteriota</taxon>
    </lineage>
</organism>
<dbReference type="EMBL" id="LCRN01000062">
    <property type="protein sequence ID" value="KKW34686.1"/>
    <property type="molecule type" value="Genomic_DNA"/>
</dbReference>
<accession>A0A0G1XUP4</accession>
<evidence type="ECO:0000313" key="1">
    <source>
        <dbReference type="EMBL" id="KKW34686.1"/>
    </source>
</evidence>
<feature type="non-terminal residue" evidence="1">
    <location>
        <position position="1"/>
    </location>
</feature>